<dbReference type="PROSITE" id="PS01332">
    <property type="entry name" value="HTH_RRF2_1"/>
    <property type="match status" value="1"/>
</dbReference>
<dbReference type="GO" id="GO:0005829">
    <property type="term" value="C:cytosol"/>
    <property type="evidence" value="ECO:0007669"/>
    <property type="project" value="TreeGrafter"/>
</dbReference>
<dbReference type="InterPro" id="IPR030489">
    <property type="entry name" value="TR_Rrf2-type_CS"/>
</dbReference>
<name>A0A845V5W3_9GAMM</name>
<dbReference type="InterPro" id="IPR000944">
    <property type="entry name" value="Tscrpt_reg_Rrf2"/>
</dbReference>
<dbReference type="Pfam" id="PF02082">
    <property type="entry name" value="Rrf2"/>
    <property type="match status" value="1"/>
</dbReference>
<dbReference type="InterPro" id="IPR036388">
    <property type="entry name" value="WH-like_DNA-bd_sf"/>
</dbReference>
<protein>
    <submittedName>
        <fullName evidence="1">SUF system Fe-S cluster assembly regulator</fullName>
    </submittedName>
</protein>
<reference evidence="1 2" key="1">
    <citation type="submission" date="2020-02" db="EMBL/GenBank/DDBJ databases">
        <authorList>
            <person name="Zhang X.-Y."/>
        </authorList>
    </citation>
    <scope>NUCLEOTIDE SEQUENCE [LARGE SCALE GENOMIC DNA]</scope>
    <source>
        <strain evidence="1 2">C33</strain>
    </source>
</reference>
<accession>A0A845V5W3</accession>
<dbReference type="Gene3D" id="1.10.10.10">
    <property type="entry name" value="Winged helix-like DNA-binding domain superfamily/Winged helix DNA-binding domain"/>
    <property type="match status" value="1"/>
</dbReference>
<dbReference type="Proteomes" id="UP000484885">
    <property type="component" value="Unassembled WGS sequence"/>
</dbReference>
<dbReference type="NCBIfam" id="TIGR00738">
    <property type="entry name" value="rrf2_super"/>
    <property type="match status" value="1"/>
</dbReference>
<dbReference type="GO" id="GO:0003700">
    <property type="term" value="F:DNA-binding transcription factor activity"/>
    <property type="evidence" value="ECO:0007669"/>
    <property type="project" value="TreeGrafter"/>
</dbReference>
<evidence type="ECO:0000313" key="2">
    <source>
        <dbReference type="Proteomes" id="UP000484885"/>
    </source>
</evidence>
<dbReference type="PROSITE" id="PS51197">
    <property type="entry name" value="HTH_RRF2_2"/>
    <property type="match status" value="1"/>
</dbReference>
<dbReference type="SUPFAM" id="SSF46785">
    <property type="entry name" value="Winged helix' DNA-binding domain"/>
    <property type="match status" value="1"/>
</dbReference>
<dbReference type="InterPro" id="IPR014290">
    <property type="entry name" value="SUF_FeS_clus_asmbl_reg"/>
</dbReference>
<dbReference type="AlphaFoldDB" id="A0A845V5W3"/>
<organism evidence="1 2">
    <name type="scientific">Wenzhouxiangella limi</name>
    <dbReference type="NCBI Taxonomy" id="2707351"/>
    <lineage>
        <taxon>Bacteria</taxon>
        <taxon>Pseudomonadati</taxon>
        <taxon>Pseudomonadota</taxon>
        <taxon>Gammaproteobacteria</taxon>
        <taxon>Chromatiales</taxon>
        <taxon>Wenzhouxiangellaceae</taxon>
        <taxon>Wenzhouxiangella</taxon>
    </lineage>
</organism>
<dbReference type="RefSeq" id="WP_164211956.1">
    <property type="nucleotide sequence ID" value="NZ_JAAGSC010000043.1"/>
</dbReference>
<dbReference type="PANTHER" id="PTHR33221">
    <property type="entry name" value="WINGED HELIX-TURN-HELIX TRANSCRIPTIONAL REGULATOR, RRF2 FAMILY"/>
    <property type="match status" value="1"/>
</dbReference>
<dbReference type="NCBIfam" id="TIGR02944">
    <property type="entry name" value="suf_reg_Xantho"/>
    <property type="match status" value="1"/>
</dbReference>
<keyword evidence="2" id="KW-1185">Reference proteome</keyword>
<sequence length="149" mass="16117">MLRISKLTDYATVLLAALAQREENCVPASQLAEETRLELPTAAKVLKTLAKSGLVRSVRGVNGGYQLVRSPDQTSVAAIVRAMEGPIALTECSLEPGLCAHESQCTLRGNWQRIGQAVEQALERLTLRDLYQPLGSDPAVTPVATFKIM</sequence>
<gene>
    <name evidence="1" type="ORF">G3I74_12570</name>
</gene>
<dbReference type="EMBL" id="JAAGSC010000043">
    <property type="protein sequence ID" value="NDY96566.1"/>
    <property type="molecule type" value="Genomic_DNA"/>
</dbReference>
<dbReference type="InterPro" id="IPR036390">
    <property type="entry name" value="WH_DNA-bd_sf"/>
</dbReference>
<proteinExistence type="predicted"/>
<dbReference type="PANTHER" id="PTHR33221:SF2">
    <property type="entry name" value="TRANSCRIPTIONAL REGULATOR"/>
    <property type="match status" value="1"/>
</dbReference>
<evidence type="ECO:0000313" key="1">
    <source>
        <dbReference type="EMBL" id="NDY96566.1"/>
    </source>
</evidence>
<comment type="caution">
    <text evidence="1">The sequence shown here is derived from an EMBL/GenBank/DDBJ whole genome shotgun (WGS) entry which is preliminary data.</text>
</comment>